<dbReference type="Pfam" id="PF02469">
    <property type="entry name" value="Fasciclin"/>
    <property type="match status" value="2"/>
</dbReference>
<feature type="domain" description="FAS1" evidence="3">
    <location>
        <begin position="172"/>
        <end position="304"/>
    </location>
</feature>
<dbReference type="PANTHER" id="PTHR10900:SF77">
    <property type="entry name" value="FI19380P1"/>
    <property type="match status" value="1"/>
</dbReference>
<feature type="chain" id="PRO_5046654843" evidence="2">
    <location>
        <begin position="19"/>
        <end position="398"/>
    </location>
</feature>
<dbReference type="EMBL" id="JAVFKD010000014">
    <property type="protein sequence ID" value="KAK5991125.1"/>
    <property type="molecule type" value="Genomic_DNA"/>
</dbReference>
<dbReference type="InterPro" id="IPR050904">
    <property type="entry name" value="Adhesion/Biosynth-related"/>
</dbReference>
<evidence type="ECO:0000256" key="1">
    <source>
        <dbReference type="SAM" id="Phobius"/>
    </source>
</evidence>
<organism evidence="4 5">
    <name type="scientific">Cladobotryum mycophilum</name>
    <dbReference type="NCBI Taxonomy" id="491253"/>
    <lineage>
        <taxon>Eukaryota</taxon>
        <taxon>Fungi</taxon>
        <taxon>Dikarya</taxon>
        <taxon>Ascomycota</taxon>
        <taxon>Pezizomycotina</taxon>
        <taxon>Sordariomycetes</taxon>
        <taxon>Hypocreomycetidae</taxon>
        <taxon>Hypocreales</taxon>
        <taxon>Hypocreaceae</taxon>
        <taxon>Cladobotryum</taxon>
    </lineage>
</organism>
<keyword evidence="1" id="KW-0812">Transmembrane</keyword>
<feature type="transmembrane region" description="Helical" evidence="1">
    <location>
        <begin position="374"/>
        <end position="397"/>
    </location>
</feature>
<dbReference type="InterPro" id="IPR036378">
    <property type="entry name" value="FAS1_dom_sf"/>
</dbReference>
<sequence>MPSKTLLGLAGLVALVAAAKDLGTVLKGNSDLSTYYDLIQKYPDILLQLPSYDGVTIIAPSNDAFKNVPYTALNGIWNPDDKETTVPLLQYHILQGTVLTGSLPSGPTIVRPTLLTDPRYTNVTSGQNVLIDIQPGNEVIFTTSLGTRCTVTDADISFQGGLIQVVDNLLIPPAPLNVTVESFKLPNFLGALYASDLMPEIQDAKNITVFAPLDKALDIVGGSLDKMDAHKLARIMGYHIVPGKVLVSSALTNGSRFPTLASNTTQESITVRQSGNNKYINSAQIVQPDILLANGILHIISDVLNPDANLAIPNPTAVTQPPVFPVSTVKNAFTSALPCTTDCPVTTTADNSTIATTTATSLWSSSSKAGAAQAMATAHVMAGAALGMIGVGAGMVLM</sequence>
<dbReference type="SUPFAM" id="SSF82153">
    <property type="entry name" value="FAS1 domain"/>
    <property type="match status" value="2"/>
</dbReference>
<keyword evidence="2" id="KW-0732">Signal</keyword>
<keyword evidence="1" id="KW-0472">Membrane</keyword>
<protein>
    <submittedName>
        <fullName evidence="4">Fasciclin-like arabinogalactan protein</fullName>
    </submittedName>
</protein>
<dbReference type="Gene3D" id="2.30.180.10">
    <property type="entry name" value="FAS1 domain"/>
    <property type="match status" value="2"/>
</dbReference>
<keyword evidence="1" id="KW-1133">Transmembrane helix</keyword>
<evidence type="ECO:0000313" key="4">
    <source>
        <dbReference type="EMBL" id="KAK5991125.1"/>
    </source>
</evidence>
<dbReference type="Proteomes" id="UP001338125">
    <property type="component" value="Unassembled WGS sequence"/>
</dbReference>
<name>A0ABR0SH82_9HYPO</name>
<dbReference type="PROSITE" id="PS50213">
    <property type="entry name" value="FAS1"/>
    <property type="match status" value="2"/>
</dbReference>
<feature type="signal peptide" evidence="2">
    <location>
        <begin position="1"/>
        <end position="18"/>
    </location>
</feature>
<evidence type="ECO:0000256" key="2">
    <source>
        <dbReference type="SAM" id="SignalP"/>
    </source>
</evidence>
<proteinExistence type="predicted"/>
<evidence type="ECO:0000259" key="3">
    <source>
        <dbReference type="PROSITE" id="PS50213"/>
    </source>
</evidence>
<evidence type="ECO:0000313" key="5">
    <source>
        <dbReference type="Proteomes" id="UP001338125"/>
    </source>
</evidence>
<accession>A0ABR0SH82</accession>
<gene>
    <name evidence="4" type="ORF">PT974_09403</name>
</gene>
<feature type="domain" description="FAS1" evidence="3">
    <location>
        <begin position="19"/>
        <end position="170"/>
    </location>
</feature>
<keyword evidence="5" id="KW-1185">Reference proteome</keyword>
<reference evidence="4 5" key="1">
    <citation type="submission" date="2024-01" db="EMBL/GenBank/DDBJ databases">
        <title>Complete genome of Cladobotryum mycophilum ATHUM6906.</title>
        <authorList>
            <person name="Christinaki A.C."/>
            <person name="Myridakis A.I."/>
            <person name="Kouvelis V.N."/>
        </authorList>
    </citation>
    <scope>NUCLEOTIDE SEQUENCE [LARGE SCALE GENOMIC DNA]</scope>
    <source>
        <strain evidence="4 5">ATHUM6906</strain>
    </source>
</reference>
<comment type="caution">
    <text evidence="4">The sequence shown here is derived from an EMBL/GenBank/DDBJ whole genome shotgun (WGS) entry which is preliminary data.</text>
</comment>
<dbReference type="InterPro" id="IPR000782">
    <property type="entry name" value="FAS1_domain"/>
</dbReference>
<dbReference type="SMART" id="SM00554">
    <property type="entry name" value="FAS1"/>
    <property type="match status" value="2"/>
</dbReference>
<dbReference type="PANTHER" id="PTHR10900">
    <property type="entry name" value="PERIOSTIN-RELATED"/>
    <property type="match status" value="1"/>
</dbReference>